<proteinExistence type="inferred from homology"/>
<evidence type="ECO:0000256" key="5">
    <source>
        <dbReference type="SAM" id="MobiDB-lite"/>
    </source>
</evidence>
<keyword evidence="3 4" id="KW-0687">Ribonucleoprotein</keyword>
<dbReference type="SUPFAM" id="SSF64263">
    <property type="entry name" value="Prokaryotic ribosomal protein L17"/>
    <property type="match status" value="2"/>
</dbReference>
<evidence type="ECO:0000313" key="6">
    <source>
        <dbReference type="EMBL" id="EAQ82396.1"/>
    </source>
</evidence>
<dbReference type="PANTHER" id="PTHR14413:SF16">
    <property type="entry name" value="LARGE RIBOSOMAL SUBUNIT PROTEIN BL17M"/>
    <property type="match status" value="1"/>
</dbReference>
<dbReference type="HAMAP" id="MF_01368">
    <property type="entry name" value="Ribosomal_bL17"/>
    <property type="match status" value="1"/>
</dbReference>
<name>A3ZKW3_9BACT</name>
<protein>
    <recommendedName>
        <fullName evidence="4">Large ribosomal subunit protein bL17</fullName>
    </recommendedName>
</protein>
<dbReference type="AlphaFoldDB" id="A3ZKW3"/>
<feature type="compositionally biased region" description="Low complexity" evidence="5">
    <location>
        <begin position="208"/>
        <end position="218"/>
    </location>
</feature>
<evidence type="ECO:0000256" key="1">
    <source>
        <dbReference type="ARBA" id="ARBA00008777"/>
    </source>
</evidence>
<dbReference type="eggNOG" id="COG0203">
    <property type="taxonomic scope" value="Bacteria"/>
</dbReference>
<comment type="caution">
    <text evidence="6">The sequence shown here is derived from an EMBL/GenBank/DDBJ whole genome shotgun (WGS) entry which is preliminary data.</text>
</comment>
<dbReference type="PANTHER" id="PTHR14413">
    <property type="entry name" value="RIBOSOMAL PROTEIN L17"/>
    <property type="match status" value="1"/>
</dbReference>
<feature type="region of interest" description="Disordered" evidence="5">
    <location>
        <begin position="196"/>
        <end position="218"/>
    </location>
</feature>
<evidence type="ECO:0000313" key="7">
    <source>
        <dbReference type="Proteomes" id="UP000004358"/>
    </source>
</evidence>
<dbReference type="OrthoDB" id="9809073at2"/>
<dbReference type="STRING" id="314230.DSM3645_08362"/>
<evidence type="ECO:0000256" key="4">
    <source>
        <dbReference type="HAMAP-Rule" id="MF_01368"/>
    </source>
</evidence>
<keyword evidence="2 4" id="KW-0689">Ribosomal protein</keyword>
<dbReference type="InterPro" id="IPR000456">
    <property type="entry name" value="Ribosomal_bL17"/>
</dbReference>
<dbReference type="InterPro" id="IPR036373">
    <property type="entry name" value="Ribosomal_bL17_sf"/>
</dbReference>
<dbReference type="GO" id="GO:0003735">
    <property type="term" value="F:structural constituent of ribosome"/>
    <property type="evidence" value="ECO:0007669"/>
    <property type="project" value="InterPro"/>
</dbReference>
<dbReference type="Gene3D" id="3.90.1030.10">
    <property type="entry name" value="Ribosomal protein L17"/>
    <property type="match status" value="1"/>
</dbReference>
<feature type="compositionally biased region" description="Basic and acidic residues" evidence="5">
    <location>
        <begin position="196"/>
        <end position="207"/>
    </location>
</feature>
<comment type="similarity">
    <text evidence="1 4">Belongs to the bacterial ribosomal protein bL17 family.</text>
</comment>
<evidence type="ECO:0000256" key="2">
    <source>
        <dbReference type="ARBA" id="ARBA00022980"/>
    </source>
</evidence>
<reference evidence="6 7" key="1">
    <citation type="submission" date="2006-02" db="EMBL/GenBank/DDBJ databases">
        <authorList>
            <person name="Amann R."/>
            <person name="Ferriera S."/>
            <person name="Johnson J."/>
            <person name="Kravitz S."/>
            <person name="Halpern A."/>
            <person name="Remington K."/>
            <person name="Beeson K."/>
            <person name="Tran B."/>
            <person name="Rogers Y.-H."/>
            <person name="Friedman R."/>
            <person name="Venter J.C."/>
        </authorList>
    </citation>
    <scope>NUCLEOTIDE SEQUENCE [LARGE SCALE GENOMIC DNA]</scope>
    <source>
        <strain evidence="6 7">DSM 3645</strain>
    </source>
</reference>
<dbReference type="Pfam" id="PF01196">
    <property type="entry name" value="Ribosomal_L17"/>
    <property type="match status" value="1"/>
</dbReference>
<organism evidence="6 7">
    <name type="scientific">Blastopirellula marina DSM 3645</name>
    <dbReference type="NCBI Taxonomy" id="314230"/>
    <lineage>
        <taxon>Bacteria</taxon>
        <taxon>Pseudomonadati</taxon>
        <taxon>Planctomycetota</taxon>
        <taxon>Planctomycetia</taxon>
        <taxon>Pirellulales</taxon>
        <taxon>Pirellulaceae</taxon>
        <taxon>Blastopirellula</taxon>
    </lineage>
</organism>
<accession>A3ZKW3</accession>
<dbReference type="Proteomes" id="UP000004358">
    <property type="component" value="Unassembled WGS sequence"/>
</dbReference>
<dbReference type="GO" id="GO:0022625">
    <property type="term" value="C:cytosolic large ribosomal subunit"/>
    <property type="evidence" value="ECO:0007669"/>
    <property type="project" value="TreeGrafter"/>
</dbReference>
<dbReference type="EMBL" id="AANZ01000001">
    <property type="protein sequence ID" value="EAQ82396.1"/>
    <property type="molecule type" value="Genomic_DNA"/>
</dbReference>
<dbReference type="HOGENOM" id="CLU_074407_2_2_0"/>
<gene>
    <name evidence="4" type="primary">rplQ</name>
    <name evidence="6" type="ORF">DSM3645_08362</name>
</gene>
<comment type="subunit">
    <text evidence="4">Part of the 50S ribosomal subunit. Contacts protein L32.</text>
</comment>
<dbReference type="InterPro" id="IPR047859">
    <property type="entry name" value="Ribosomal_bL17_CS"/>
</dbReference>
<sequence length="218" mass="24521">MRHRKKGRVLGRSSPHRKAMMRNMASSLILSLRSDDVNESGYEYLSTDTPDAGRNVPKVKGRIITTISKAKEIRPYIEKVITLARKALPHLRAAEKLATKHAKYDSNGKPNEAYREWRKSDEYVAWNNAQAPALALRRRAVAMLCNHQAVDLLFDQLAPKFEDREGGYTRILRLATPRLGDAGTRAIIEFVGNDRDRKHEAAERPAFEGETAAAGEEA</sequence>
<dbReference type="GO" id="GO:0006412">
    <property type="term" value="P:translation"/>
    <property type="evidence" value="ECO:0007669"/>
    <property type="project" value="UniProtKB-UniRule"/>
</dbReference>
<evidence type="ECO:0000256" key="3">
    <source>
        <dbReference type="ARBA" id="ARBA00023274"/>
    </source>
</evidence>
<dbReference type="PROSITE" id="PS01167">
    <property type="entry name" value="RIBOSOMAL_L17"/>
    <property type="match status" value="1"/>
</dbReference>